<dbReference type="PANTHER" id="PTHR31750:SF4">
    <property type="entry name" value="LP06106P"/>
    <property type="match status" value="1"/>
</dbReference>
<dbReference type="InterPro" id="IPR024438">
    <property type="entry name" value="Staygreen"/>
</dbReference>
<dbReference type="Proteomes" id="UP001178888">
    <property type="component" value="Unassembled WGS sequence"/>
</dbReference>
<dbReference type="Proteomes" id="UP000295132">
    <property type="component" value="Unassembled WGS sequence"/>
</dbReference>
<feature type="domain" description="Staygreen protein" evidence="2">
    <location>
        <begin position="3"/>
        <end position="147"/>
    </location>
</feature>
<keyword evidence="6" id="KW-1185">Reference proteome</keyword>
<dbReference type="RefSeq" id="WP_133339064.1">
    <property type="nucleotide sequence ID" value="NZ_JAVGVR010000001.1"/>
</dbReference>
<evidence type="ECO:0000259" key="2">
    <source>
        <dbReference type="Pfam" id="PF12638"/>
    </source>
</evidence>
<gene>
    <name evidence="4" type="ORF">E2K98_25050</name>
    <name evidence="3" type="ORF">RCG21_15875</name>
</gene>
<dbReference type="EMBL" id="SMYO01000018">
    <property type="protein sequence ID" value="TDK57327.1"/>
    <property type="molecule type" value="Genomic_DNA"/>
</dbReference>
<evidence type="ECO:0000256" key="1">
    <source>
        <dbReference type="ARBA" id="ARBA00022946"/>
    </source>
</evidence>
<dbReference type="AlphaFoldDB" id="A0A4R5VL76"/>
<comment type="caution">
    <text evidence="4">The sequence shown here is derived from an EMBL/GenBank/DDBJ whole genome shotgun (WGS) entry which is preliminary data.</text>
</comment>
<dbReference type="PANTHER" id="PTHR31750">
    <property type="entry name" value="PROTEIN STAY-GREEN 1, CHLOROPLASTIC-RELATED"/>
    <property type="match status" value="1"/>
</dbReference>
<name>A0A4R5VL76_9BACI</name>
<proteinExistence type="predicted"/>
<dbReference type="EMBL" id="JAVGVR010000001">
    <property type="protein sequence ID" value="MDQ6597825.1"/>
    <property type="molecule type" value="Genomic_DNA"/>
</dbReference>
<evidence type="ECO:0000313" key="3">
    <source>
        <dbReference type="EMBL" id="MDQ6597825.1"/>
    </source>
</evidence>
<sequence>MNNFNPEKLSVEYMDGITATGPVIPRSYTLTHSDLTGDLFLTIGIHYAWDKINPMRDEVLGEWKQIGGTFYYCVYLHIDQGQYNQNQAAKRNEIFKRELPLALTAIRYGDRFFFNAYPHLDQATIIINFMSAFPQFARQESWGTFHHFSYRS</sequence>
<evidence type="ECO:0000313" key="5">
    <source>
        <dbReference type="Proteomes" id="UP000295132"/>
    </source>
</evidence>
<evidence type="ECO:0000313" key="4">
    <source>
        <dbReference type="EMBL" id="TDK57327.1"/>
    </source>
</evidence>
<reference evidence="4 5" key="1">
    <citation type="submission" date="2019-03" db="EMBL/GenBank/DDBJ databases">
        <title>Bacillus niacini sp. nov. a Nicotinate-Metabolizing Mesophile Isolated from Soil.</title>
        <authorList>
            <person name="Zhang G."/>
        </authorList>
    </citation>
    <scope>NUCLEOTIDE SEQUENCE [LARGE SCALE GENOMIC DNA]</scope>
    <source>
        <strain evidence="4 5">WN066</strain>
    </source>
</reference>
<accession>A0A4R5VL76</accession>
<keyword evidence="1" id="KW-0809">Transit peptide</keyword>
<reference evidence="3" key="2">
    <citation type="submission" date="2023-08" db="EMBL/GenBank/DDBJ databases">
        <title>Nitrogen cycling bacteria in agricultural field soils.</title>
        <authorList>
            <person name="Jang J."/>
        </authorList>
    </citation>
    <scope>NUCLEOTIDE SEQUENCE</scope>
    <source>
        <strain evidence="3">PS3-36</strain>
    </source>
</reference>
<organism evidence="4 5">
    <name type="scientific">Bacillus salipaludis</name>
    <dbReference type="NCBI Taxonomy" id="2547811"/>
    <lineage>
        <taxon>Bacteria</taxon>
        <taxon>Bacillati</taxon>
        <taxon>Bacillota</taxon>
        <taxon>Bacilli</taxon>
        <taxon>Bacillales</taxon>
        <taxon>Bacillaceae</taxon>
        <taxon>Bacillus</taxon>
    </lineage>
</organism>
<dbReference type="Pfam" id="PF12638">
    <property type="entry name" value="Staygreen"/>
    <property type="match status" value="1"/>
</dbReference>
<evidence type="ECO:0000313" key="6">
    <source>
        <dbReference type="Proteomes" id="UP001178888"/>
    </source>
</evidence>
<protein>
    <submittedName>
        <fullName evidence="3">Staygreen family protein</fullName>
    </submittedName>
</protein>